<evidence type="ECO:0000313" key="3">
    <source>
        <dbReference type="Proteomes" id="UP000000724"/>
    </source>
</evidence>
<gene>
    <name evidence="2" type="ORF">Pc16g11850</name>
    <name evidence="2" type="ORF">PCH_Pc16g11850</name>
</gene>
<feature type="compositionally biased region" description="Basic and acidic residues" evidence="1">
    <location>
        <begin position="13"/>
        <end position="26"/>
    </location>
</feature>
<reference evidence="2 3" key="1">
    <citation type="journal article" date="2008" name="Nat. Biotechnol.">
        <title>Genome sequencing and analysis of the filamentous fungus Penicillium chrysogenum.</title>
        <authorList>
            <person name="van den Berg M.A."/>
            <person name="Albang R."/>
            <person name="Albermann K."/>
            <person name="Badger J.H."/>
            <person name="Daran J.-M."/>
            <person name="Driessen A.J.M."/>
            <person name="Garcia-Estrada C."/>
            <person name="Fedorova N.D."/>
            <person name="Harris D.M."/>
            <person name="Heijne W.H.M."/>
            <person name="Joardar V.S."/>
            <person name="Kiel J.A.K.W."/>
            <person name="Kovalchuk A."/>
            <person name="Martin J.F."/>
            <person name="Nierman W.C."/>
            <person name="Nijland J.G."/>
            <person name="Pronk J.T."/>
            <person name="Roubos J.A."/>
            <person name="van der Klei I.J."/>
            <person name="van Peij N.N.M.E."/>
            <person name="Veenhuis M."/>
            <person name="von Doehren H."/>
            <person name="Wagner C."/>
            <person name="Wortman J.R."/>
            <person name="Bovenberg R.A.L."/>
        </authorList>
    </citation>
    <scope>NUCLEOTIDE SEQUENCE [LARGE SCALE GENOMIC DNA]</scope>
    <source>
        <strain evidence="3">ATCC 28089 / DSM 1075 / NRRL 1951 / Wisconsin 54-1255</strain>
    </source>
</reference>
<evidence type="ECO:0000256" key="1">
    <source>
        <dbReference type="SAM" id="MobiDB-lite"/>
    </source>
</evidence>
<proteinExistence type="predicted"/>
<dbReference type="AlphaFoldDB" id="B6H9T8"/>
<feature type="region of interest" description="Disordered" evidence="1">
    <location>
        <begin position="1"/>
        <end position="26"/>
    </location>
</feature>
<dbReference type="EMBL" id="AM920431">
    <property type="protein sequence ID" value="CAP93855.1"/>
    <property type="molecule type" value="Genomic_DNA"/>
</dbReference>
<protein>
    <submittedName>
        <fullName evidence="2">Uncharacterized protein</fullName>
    </submittedName>
</protein>
<sequence length="152" mass="16327">MAETSSVTRSHHRWDIGHPARGKEMTKDGLGAEYQDQLMPAYAPNPCQRTSLPFLDFIRNSVGIVGDNFVLVIAKSCPASKDMAMCRSSAIAGFGCDKLKCLAGGGNELSSLERDETELSAGEYGVFSAVERKNAIGIGLSREKNRATIGNT</sequence>
<organism evidence="2 3">
    <name type="scientific">Penicillium rubens (strain ATCC 28089 / DSM 1075 / NRRL 1951 / Wisconsin 54-1255)</name>
    <name type="common">Penicillium chrysogenum</name>
    <dbReference type="NCBI Taxonomy" id="500485"/>
    <lineage>
        <taxon>Eukaryota</taxon>
        <taxon>Fungi</taxon>
        <taxon>Dikarya</taxon>
        <taxon>Ascomycota</taxon>
        <taxon>Pezizomycotina</taxon>
        <taxon>Eurotiomycetes</taxon>
        <taxon>Eurotiomycetidae</taxon>
        <taxon>Eurotiales</taxon>
        <taxon>Aspergillaceae</taxon>
        <taxon>Penicillium</taxon>
        <taxon>Penicillium chrysogenum species complex</taxon>
    </lineage>
</organism>
<dbReference type="HOGENOM" id="CLU_1722965_0_0_1"/>
<evidence type="ECO:0000313" key="2">
    <source>
        <dbReference type="EMBL" id="CAP93855.1"/>
    </source>
</evidence>
<name>B6H9T8_PENRW</name>
<accession>B6H9T8</accession>
<dbReference type="VEuPathDB" id="FungiDB:PCH_Pc16g11850"/>
<dbReference type="Proteomes" id="UP000000724">
    <property type="component" value="Contig Pc00c16"/>
</dbReference>
<keyword evidence="3" id="KW-1185">Reference proteome</keyword>